<feature type="non-terminal residue" evidence="1">
    <location>
        <position position="1"/>
    </location>
</feature>
<accession>A0A0L8ICH8</accession>
<reference evidence="1" key="1">
    <citation type="submission" date="2015-07" db="EMBL/GenBank/DDBJ databases">
        <title>MeaNS - Measles Nucleotide Surveillance Program.</title>
        <authorList>
            <person name="Tran T."/>
            <person name="Druce J."/>
        </authorList>
    </citation>
    <scope>NUCLEOTIDE SEQUENCE</scope>
    <source>
        <strain evidence="1">UCB-OBI-ISO-001</strain>
        <tissue evidence="1">Gonad</tissue>
    </source>
</reference>
<dbReference type="EMBL" id="KQ416003">
    <property type="protein sequence ID" value="KOF99176.1"/>
    <property type="molecule type" value="Genomic_DNA"/>
</dbReference>
<evidence type="ECO:0000313" key="1">
    <source>
        <dbReference type="EMBL" id="KOF99176.1"/>
    </source>
</evidence>
<dbReference type="AlphaFoldDB" id="A0A0L8ICH8"/>
<dbReference type="InterPro" id="IPR046349">
    <property type="entry name" value="C1-like_sf"/>
</dbReference>
<dbReference type="SUPFAM" id="SSF57889">
    <property type="entry name" value="Cysteine-rich domain"/>
    <property type="match status" value="1"/>
</dbReference>
<protein>
    <submittedName>
        <fullName evidence="1">Uncharacterized protein</fullName>
    </submittedName>
</protein>
<sequence length="97" mass="11272">SPQSIIWWSMWKLGTDEWLVKAAQALYRDTTSKLLYADDLALIAESLPELEKKFQVWKQGRWLCSICRKGVGRNSIRCTQCKLWIHKSLLPNTFSSV</sequence>
<name>A0A0L8ICH8_OCTBM</name>
<proteinExistence type="predicted"/>
<gene>
    <name evidence="1" type="ORF">OCBIM_22018845mg</name>
</gene>
<organism evidence="1">
    <name type="scientific">Octopus bimaculoides</name>
    <name type="common">California two-spotted octopus</name>
    <dbReference type="NCBI Taxonomy" id="37653"/>
    <lineage>
        <taxon>Eukaryota</taxon>
        <taxon>Metazoa</taxon>
        <taxon>Spiralia</taxon>
        <taxon>Lophotrochozoa</taxon>
        <taxon>Mollusca</taxon>
        <taxon>Cephalopoda</taxon>
        <taxon>Coleoidea</taxon>
        <taxon>Octopodiformes</taxon>
        <taxon>Octopoda</taxon>
        <taxon>Incirrata</taxon>
        <taxon>Octopodidae</taxon>
        <taxon>Octopus</taxon>
    </lineage>
</organism>